<dbReference type="EMBL" id="CP011125">
    <property type="protein sequence ID" value="AKF08678.1"/>
    <property type="molecule type" value="Genomic_DNA"/>
</dbReference>
<proteinExistence type="predicted"/>
<name>A0A0F6YKB5_9BACT</name>
<dbReference type="AlphaFoldDB" id="A0A0F6YKB5"/>
<dbReference type="Proteomes" id="UP000034883">
    <property type="component" value="Chromosome"/>
</dbReference>
<gene>
    <name evidence="1" type="ORF">DB32_005827</name>
</gene>
<accession>A0A0F6YKB5</accession>
<keyword evidence="2" id="KW-1185">Reference proteome</keyword>
<protein>
    <submittedName>
        <fullName evidence="1">Uncharacterized protein</fullName>
    </submittedName>
</protein>
<organism evidence="1 2">
    <name type="scientific">Sandaracinus amylolyticus</name>
    <dbReference type="NCBI Taxonomy" id="927083"/>
    <lineage>
        <taxon>Bacteria</taxon>
        <taxon>Pseudomonadati</taxon>
        <taxon>Myxococcota</taxon>
        <taxon>Polyangia</taxon>
        <taxon>Polyangiales</taxon>
        <taxon>Sandaracinaceae</taxon>
        <taxon>Sandaracinus</taxon>
    </lineage>
</organism>
<evidence type="ECO:0000313" key="1">
    <source>
        <dbReference type="EMBL" id="AKF08678.1"/>
    </source>
</evidence>
<reference evidence="1 2" key="1">
    <citation type="submission" date="2015-03" db="EMBL/GenBank/DDBJ databases">
        <title>Genome assembly of Sandaracinus amylolyticus DSM 53668.</title>
        <authorList>
            <person name="Sharma G."/>
            <person name="Subramanian S."/>
        </authorList>
    </citation>
    <scope>NUCLEOTIDE SEQUENCE [LARGE SCALE GENOMIC DNA]</scope>
    <source>
        <strain evidence="1 2">DSM 53668</strain>
    </source>
</reference>
<sequence>MIELDHDVESDCGLHVGTGPCAACALAAEANAAASRELRAEEGPAAAVVRATYQRKVARAQERARARGAA</sequence>
<evidence type="ECO:0000313" key="2">
    <source>
        <dbReference type="Proteomes" id="UP000034883"/>
    </source>
</evidence>
<dbReference type="STRING" id="927083.DB32_005827"/>
<dbReference type="KEGG" id="samy:DB32_005827"/>
<dbReference type="RefSeq" id="WP_053235791.1">
    <property type="nucleotide sequence ID" value="NZ_CP011125.1"/>
</dbReference>